<keyword evidence="2 3" id="KW-0808">Transferase</keyword>
<name>A0A8I1W7A7_PLESH</name>
<dbReference type="NCBIfam" id="TIGR02201">
    <property type="entry name" value="heptsyl_trn_III"/>
    <property type="match status" value="1"/>
</dbReference>
<keyword evidence="1" id="KW-0328">Glycosyltransferase</keyword>
<protein>
    <submittedName>
        <fullName evidence="3">Putative lipopolysaccharide heptosyltransferase III</fullName>
    </submittedName>
</protein>
<dbReference type="PANTHER" id="PTHR30160:SF1">
    <property type="entry name" value="LIPOPOLYSACCHARIDE 1,2-N-ACETYLGLUCOSAMINETRANSFERASE-RELATED"/>
    <property type="match status" value="1"/>
</dbReference>
<organism evidence="3 4">
    <name type="scientific">Plesiomonas shigelloides</name>
    <name type="common">Aeromonas shigelloides</name>
    <dbReference type="NCBI Taxonomy" id="703"/>
    <lineage>
        <taxon>Bacteria</taxon>
        <taxon>Pseudomonadati</taxon>
        <taxon>Pseudomonadota</taxon>
        <taxon>Gammaproteobacteria</taxon>
        <taxon>Enterobacterales</taxon>
        <taxon>Enterobacteriaceae</taxon>
        <taxon>Plesiomonas</taxon>
    </lineage>
</organism>
<dbReference type="Pfam" id="PF01075">
    <property type="entry name" value="Glyco_transf_9"/>
    <property type="match status" value="1"/>
</dbReference>
<evidence type="ECO:0000256" key="2">
    <source>
        <dbReference type="ARBA" id="ARBA00022679"/>
    </source>
</evidence>
<dbReference type="GO" id="GO:0009244">
    <property type="term" value="P:lipopolysaccharide core region biosynthetic process"/>
    <property type="evidence" value="ECO:0007669"/>
    <property type="project" value="TreeGrafter"/>
</dbReference>
<sequence length="346" mass="39543">MTNKFLITKFRNHGDVLTTTPIFKTIKENDPNATVDCLIFSDSIEMVSGNDYIDNIFTINRNEKNIIKKIITNIKLIIKLKENNYTHLIHTTESMRGLWIKFFCSIPHAVTFNNNKRDKLFFWRRSFQSIPNIKNRHVVDKHLDLLRSIGIKPTSISKKMSLKTDNNFDDLITYLDIGIEKNDYILIHPTSRWMFKCWPAESFAKLIDKIAAHGKKIVVSSSPDEKELKFIAEIEKQANLSFINISGKTSLKQLSELINHASMLITVDSVPMHIASAVNTPVIAIFGPSGENEWGPWMVDNIVIKSEQHPCRPCGKDGCGRSKVSDCLTEISVQTVLNAYYRLEKK</sequence>
<dbReference type="Proteomes" id="UP000664658">
    <property type="component" value="Unassembled WGS sequence"/>
</dbReference>
<evidence type="ECO:0000313" key="3">
    <source>
        <dbReference type="EMBL" id="MBO1108496.1"/>
    </source>
</evidence>
<dbReference type="GO" id="GO:0005829">
    <property type="term" value="C:cytosol"/>
    <property type="evidence" value="ECO:0007669"/>
    <property type="project" value="TreeGrafter"/>
</dbReference>
<dbReference type="SUPFAM" id="SSF53756">
    <property type="entry name" value="UDP-Glycosyltransferase/glycogen phosphorylase"/>
    <property type="match status" value="1"/>
</dbReference>
<dbReference type="InterPro" id="IPR051199">
    <property type="entry name" value="LPS_LOS_Heptosyltrfase"/>
</dbReference>
<comment type="caution">
    <text evidence="3">The sequence shown here is derived from an EMBL/GenBank/DDBJ whole genome shotgun (WGS) entry which is preliminary data.</text>
</comment>
<evidence type="ECO:0000256" key="1">
    <source>
        <dbReference type="ARBA" id="ARBA00022676"/>
    </source>
</evidence>
<accession>A0A8I1W7A7</accession>
<dbReference type="RefSeq" id="WP_207542109.1">
    <property type="nucleotide sequence ID" value="NZ_JAFNAA010000009.1"/>
</dbReference>
<dbReference type="Gene3D" id="3.40.50.2000">
    <property type="entry name" value="Glycogen Phosphorylase B"/>
    <property type="match status" value="2"/>
</dbReference>
<gene>
    <name evidence="3" type="primary">rfaQ</name>
    <name evidence="3" type="ORF">J2R62_09705</name>
</gene>
<dbReference type="PANTHER" id="PTHR30160">
    <property type="entry name" value="TETRAACYLDISACCHARIDE 4'-KINASE-RELATED"/>
    <property type="match status" value="1"/>
</dbReference>
<dbReference type="InterPro" id="IPR011916">
    <property type="entry name" value="LipoPS_heptosylTferase-III"/>
</dbReference>
<dbReference type="AlphaFoldDB" id="A0A8I1W7A7"/>
<dbReference type="CDD" id="cd03789">
    <property type="entry name" value="GT9_LPS_heptosyltransferase"/>
    <property type="match status" value="1"/>
</dbReference>
<proteinExistence type="predicted"/>
<reference evidence="3" key="1">
    <citation type="submission" date="2021-03" db="EMBL/GenBank/DDBJ databases">
        <title>Plesiomonas shigelloides zfcc0051, isolated from zebrafish feces.</title>
        <authorList>
            <person name="Vanderhoek Z."/>
            <person name="Gaulke C."/>
        </authorList>
    </citation>
    <scope>NUCLEOTIDE SEQUENCE</scope>
    <source>
        <strain evidence="3">Zfcc0051</strain>
    </source>
</reference>
<dbReference type="GO" id="GO:0008713">
    <property type="term" value="F:ADP-heptose-lipopolysaccharide heptosyltransferase activity"/>
    <property type="evidence" value="ECO:0007669"/>
    <property type="project" value="TreeGrafter"/>
</dbReference>
<dbReference type="EMBL" id="JAFNAA010000009">
    <property type="protein sequence ID" value="MBO1108496.1"/>
    <property type="molecule type" value="Genomic_DNA"/>
</dbReference>
<evidence type="ECO:0000313" key="4">
    <source>
        <dbReference type="Proteomes" id="UP000664658"/>
    </source>
</evidence>
<dbReference type="InterPro" id="IPR002201">
    <property type="entry name" value="Glyco_trans_9"/>
</dbReference>